<organism evidence="1 2">
    <name type="scientific">Gossypium trilobum</name>
    <dbReference type="NCBI Taxonomy" id="34281"/>
    <lineage>
        <taxon>Eukaryota</taxon>
        <taxon>Viridiplantae</taxon>
        <taxon>Streptophyta</taxon>
        <taxon>Embryophyta</taxon>
        <taxon>Tracheophyta</taxon>
        <taxon>Spermatophyta</taxon>
        <taxon>Magnoliopsida</taxon>
        <taxon>eudicotyledons</taxon>
        <taxon>Gunneridae</taxon>
        <taxon>Pentapetalae</taxon>
        <taxon>rosids</taxon>
        <taxon>malvids</taxon>
        <taxon>Malvales</taxon>
        <taxon>Malvaceae</taxon>
        <taxon>Malvoideae</taxon>
        <taxon>Gossypium</taxon>
    </lineage>
</organism>
<evidence type="ECO:0000313" key="2">
    <source>
        <dbReference type="Proteomes" id="UP000593568"/>
    </source>
</evidence>
<evidence type="ECO:0000313" key="1">
    <source>
        <dbReference type="EMBL" id="MBA0761789.1"/>
    </source>
</evidence>
<reference evidence="1 2" key="1">
    <citation type="journal article" date="2019" name="Genome Biol. Evol.">
        <title>Insights into the evolution of the New World diploid cottons (Gossypium, subgenus Houzingenia) based on genome sequencing.</title>
        <authorList>
            <person name="Grover C.E."/>
            <person name="Arick M.A. 2nd"/>
            <person name="Thrash A."/>
            <person name="Conover J.L."/>
            <person name="Sanders W.S."/>
            <person name="Peterson D.G."/>
            <person name="Frelichowski J.E."/>
            <person name="Scheffler J.A."/>
            <person name="Scheffler B.E."/>
            <person name="Wendel J.F."/>
        </authorList>
    </citation>
    <scope>NUCLEOTIDE SEQUENCE [LARGE SCALE GENOMIC DNA]</scope>
    <source>
        <strain evidence="1">8</strain>
        <tissue evidence="1">Leaf</tissue>
    </source>
</reference>
<sequence length="61" mass="7288">MLVKTILAGGASESKLQELRNIHQLLRHNWMVRIRHNRVAYYMTKIPIASIRVYWWKIGII</sequence>
<name>A0A7J9DM58_9ROSI</name>
<dbReference type="EMBL" id="JABEZW010000003">
    <property type="protein sequence ID" value="MBA0761789.1"/>
    <property type="molecule type" value="Genomic_DNA"/>
</dbReference>
<gene>
    <name evidence="1" type="ORF">Gotri_024383</name>
</gene>
<dbReference type="Proteomes" id="UP000593568">
    <property type="component" value="Unassembled WGS sequence"/>
</dbReference>
<accession>A0A7J9DM58</accession>
<protein>
    <submittedName>
        <fullName evidence="1">Uncharacterized protein</fullName>
    </submittedName>
</protein>
<keyword evidence="2" id="KW-1185">Reference proteome</keyword>
<dbReference type="AlphaFoldDB" id="A0A7J9DM58"/>
<comment type="caution">
    <text evidence="1">The sequence shown here is derived from an EMBL/GenBank/DDBJ whole genome shotgun (WGS) entry which is preliminary data.</text>
</comment>
<proteinExistence type="predicted"/>